<reference evidence="2" key="2">
    <citation type="submission" date="2022-01" db="EMBL/GenBank/DDBJ databases">
        <authorList>
            <person name="Yamashiro T."/>
            <person name="Shiraishi A."/>
            <person name="Satake H."/>
            <person name="Nakayama K."/>
        </authorList>
    </citation>
    <scope>NUCLEOTIDE SEQUENCE</scope>
</reference>
<dbReference type="EMBL" id="BQNB010016571">
    <property type="protein sequence ID" value="GJT53260.1"/>
    <property type="molecule type" value="Genomic_DNA"/>
</dbReference>
<feature type="compositionally biased region" description="Basic and acidic residues" evidence="1">
    <location>
        <begin position="502"/>
        <end position="511"/>
    </location>
</feature>
<reference evidence="2" key="1">
    <citation type="journal article" date="2022" name="Int. J. Mol. Sci.">
        <title>Draft Genome of Tanacetum Coccineum: Genomic Comparison of Closely Related Tanacetum-Family Plants.</title>
        <authorList>
            <person name="Yamashiro T."/>
            <person name="Shiraishi A."/>
            <person name="Nakayama K."/>
            <person name="Satake H."/>
        </authorList>
    </citation>
    <scope>NUCLEOTIDE SEQUENCE</scope>
</reference>
<evidence type="ECO:0000313" key="3">
    <source>
        <dbReference type="Proteomes" id="UP001151760"/>
    </source>
</evidence>
<accession>A0ABQ5EQN7</accession>
<name>A0ABQ5EQN7_9ASTR</name>
<dbReference type="Proteomes" id="UP001151760">
    <property type="component" value="Unassembled WGS sequence"/>
</dbReference>
<proteinExistence type="predicted"/>
<evidence type="ECO:0000256" key="1">
    <source>
        <dbReference type="SAM" id="MobiDB-lite"/>
    </source>
</evidence>
<feature type="compositionally biased region" description="Basic and acidic residues" evidence="1">
    <location>
        <begin position="541"/>
        <end position="553"/>
    </location>
</feature>
<sequence>MDDMLYSCLIEYLKHSTMITRCCVGTETISFHFNNNRLIPSCFMIFDLEPLSLSFNFVFASEIFKSLSFRFDRLCQLAILSLEQHAHTLHHLERFPAQSIGSSNTDVIDLLCLLVLITGTFQSRQHVDTSLIHIESRKSPTAVLFDDDTGRISIRHVLILIVREVSYCCPELILLTPEELVGPPPPPSPASEDSHVEVQEIVLGNIPQSYEVPTTPHIRIHKYHPIEHVIGDVQSSVQTRRMKTSYPKKDFLVLYMKVGILVDITLYESEEQLWKAIYVSAASNPELGMTLWQIISCAMKELCDGVEKAMEGLSFNMSSMENSLFFSGDYMSIRKRKANFYQMENADDVDEHLYLRSMIGSFDVPYNIQARYKVCSVCDCVPRILPLDICGVTLTVTHAGATKDRDVNYIEGMRRRESITATIDGHSMTITDGSLRRTFLLVMNQDWIGALEDDLKKTKTTYSSAYTKIILRVKKLESQIKSGKARRKARVVLSDDEVLKDDSSKQGRKYADTAGRTVTYRRRSEEKRTRKDKGKAIMTEPEPKKKSKKELEQERLSFAEAIRLQEQMDEEQRAQIARDEEIARQWDEEEGQRAMSRSQVNR</sequence>
<feature type="region of interest" description="Disordered" evidence="1">
    <location>
        <begin position="582"/>
        <end position="602"/>
    </location>
</feature>
<evidence type="ECO:0000313" key="2">
    <source>
        <dbReference type="EMBL" id="GJT53260.1"/>
    </source>
</evidence>
<organism evidence="2 3">
    <name type="scientific">Tanacetum coccineum</name>
    <dbReference type="NCBI Taxonomy" id="301880"/>
    <lineage>
        <taxon>Eukaryota</taxon>
        <taxon>Viridiplantae</taxon>
        <taxon>Streptophyta</taxon>
        <taxon>Embryophyta</taxon>
        <taxon>Tracheophyta</taxon>
        <taxon>Spermatophyta</taxon>
        <taxon>Magnoliopsida</taxon>
        <taxon>eudicotyledons</taxon>
        <taxon>Gunneridae</taxon>
        <taxon>Pentapetalae</taxon>
        <taxon>asterids</taxon>
        <taxon>campanulids</taxon>
        <taxon>Asterales</taxon>
        <taxon>Asteraceae</taxon>
        <taxon>Asteroideae</taxon>
        <taxon>Anthemideae</taxon>
        <taxon>Anthemidinae</taxon>
        <taxon>Tanacetum</taxon>
    </lineage>
</organism>
<gene>
    <name evidence="2" type="ORF">Tco_0988314</name>
</gene>
<feature type="region of interest" description="Disordered" evidence="1">
    <location>
        <begin position="502"/>
        <end position="553"/>
    </location>
</feature>
<keyword evidence="3" id="KW-1185">Reference proteome</keyword>
<comment type="caution">
    <text evidence="2">The sequence shown here is derived from an EMBL/GenBank/DDBJ whole genome shotgun (WGS) entry which is preliminary data.</text>
</comment>
<protein>
    <submittedName>
        <fullName evidence="2">Uncharacterized protein</fullName>
    </submittedName>
</protein>